<dbReference type="SUPFAM" id="SSF52980">
    <property type="entry name" value="Restriction endonuclease-like"/>
    <property type="match status" value="1"/>
</dbReference>
<keyword evidence="3" id="KW-1185">Reference proteome</keyword>
<dbReference type="Pfam" id="PF05685">
    <property type="entry name" value="Uma2"/>
    <property type="match status" value="1"/>
</dbReference>
<feature type="domain" description="Putative restriction endonuclease" evidence="1">
    <location>
        <begin position="13"/>
        <end position="85"/>
    </location>
</feature>
<organism evidence="2 3">
    <name type="scientific">Fulvimarina pelagi HTCC2506</name>
    <dbReference type="NCBI Taxonomy" id="314231"/>
    <lineage>
        <taxon>Bacteria</taxon>
        <taxon>Pseudomonadati</taxon>
        <taxon>Pseudomonadota</taxon>
        <taxon>Alphaproteobacteria</taxon>
        <taxon>Hyphomicrobiales</taxon>
        <taxon>Aurantimonadaceae</taxon>
        <taxon>Fulvimarina</taxon>
    </lineage>
</organism>
<dbReference type="AlphaFoldDB" id="Q0G3K4"/>
<dbReference type="InterPro" id="IPR011335">
    <property type="entry name" value="Restrct_endonuc-II-like"/>
</dbReference>
<evidence type="ECO:0000313" key="3">
    <source>
        <dbReference type="Proteomes" id="UP000004310"/>
    </source>
</evidence>
<dbReference type="STRING" id="217511.GCA_001463845_02817"/>
<dbReference type="HOGENOM" id="CLU_1903636_0_0_5"/>
<dbReference type="Proteomes" id="UP000004310">
    <property type="component" value="Unassembled WGS sequence"/>
</dbReference>
<dbReference type="PANTHER" id="PTHR36558:SF1">
    <property type="entry name" value="RESTRICTION ENDONUCLEASE DOMAIN-CONTAINING PROTEIN-RELATED"/>
    <property type="match status" value="1"/>
</dbReference>
<dbReference type="EMBL" id="AATP01000002">
    <property type="protein sequence ID" value="EAU41827.1"/>
    <property type="molecule type" value="Genomic_DNA"/>
</dbReference>
<evidence type="ECO:0000259" key="1">
    <source>
        <dbReference type="Pfam" id="PF05685"/>
    </source>
</evidence>
<proteinExistence type="predicted"/>
<gene>
    <name evidence="2" type="ORF">FP2506_15379</name>
</gene>
<protein>
    <recommendedName>
        <fullName evidence="1">Putative restriction endonuclease domain-containing protein</fullName>
    </recommendedName>
</protein>
<comment type="caution">
    <text evidence="2">The sequence shown here is derived from an EMBL/GenBank/DDBJ whole genome shotgun (WGS) entry which is preliminary data.</text>
</comment>
<sequence>MSRLREHDPWTKEQFFAWQQDQEERYELVDGFPLKMMTGASNRHDAIVINIIGELRNRLRDKPCSPFSADGAVETYPGQIRRPDAGIDCELLNLAIAGAGIELPLSEICAGVEPQNFQKPVVLRSAREPMFHV</sequence>
<dbReference type="RefSeq" id="WP_007068200.1">
    <property type="nucleotide sequence ID" value="NZ_DS022272.1"/>
</dbReference>
<dbReference type="InterPro" id="IPR008538">
    <property type="entry name" value="Uma2"/>
</dbReference>
<dbReference type="PANTHER" id="PTHR36558">
    <property type="entry name" value="GLR1098 PROTEIN"/>
    <property type="match status" value="1"/>
</dbReference>
<reference evidence="2 3" key="1">
    <citation type="journal article" date="2010" name="J. Bacteriol.">
        <title>Genome sequence of Fulvimarina pelagi HTCC2506T, a Mn(II)-oxidizing alphaproteobacterium possessing an aerobic anoxygenic photosynthetic gene cluster and Xanthorhodopsin.</title>
        <authorList>
            <person name="Kang I."/>
            <person name="Oh H.M."/>
            <person name="Lim S.I."/>
            <person name="Ferriera S."/>
            <person name="Giovannoni S.J."/>
            <person name="Cho J.C."/>
        </authorList>
    </citation>
    <scope>NUCLEOTIDE SEQUENCE [LARGE SCALE GENOMIC DNA]</scope>
    <source>
        <strain evidence="2 3">HTCC2506</strain>
    </source>
</reference>
<dbReference type="Gene3D" id="3.90.1570.10">
    <property type="entry name" value="tt1808, chain A"/>
    <property type="match status" value="1"/>
</dbReference>
<dbReference type="eggNOG" id="COG4636">
    <property type="taxonomic scope" value="Bacteria"/>
</dbReference>
<dbReference type="InterPro" id="IPR012296">
    <property type="entry name" value="Nuclease_put_TT1808"/>
</dbReference>
<evidence type="ECO:0000313" key="2">
    <source>
        <dbReference type="EMBL" id="EAU41827.1"/>
    </source>
</evidence>
<dbReference type="CDD" id="cd06260">
    <property type="entry name" value="DUF820-like"/>
    <property type="match status" value="1"/>
</dbReference>
<name>Q0G3K4_9HYPH</name>
<accession>Q0G3K4</accession>